<feature type="region of interest" description="Disordered" evidence="1">
    <location>
        <begin position="1"/>
        <end position="24"/>
    </location>
</feature>
<name>A0ABW0IZB0_9HYPH</name>
<keyword evidence="3" id="KW-1185">Reference proteome</keyword>
<evidence type="ECO:0000313" key="2">
    <source>
        <dbReference type="EMBL" id="MFC5421165.1"/>
    </source>
</evidence>
<feature type="compositionally biased region" description="Basic and acidic residues" evidence="1">
    <location>
        <begin position="96"/>
        <end position="111"/>
    </location>
</feature>
<gene>
    <name evidence="2" type="ORF">ACFPOB_16535</name>
</gene>
<dbReference type="Proteomes" id="UP001596053">
    <property type="component" value="Unassembled WGS sequence"/>
</dbReference>
<proteinExistence type="predicted"/>
<accession>A0ABW0IZB0</accession>
<sequence length="143" mass="15996">MEQDRVTQRVGEPPQRGLGAPAQHRRVVVEEDGDLDAARQIDHDVLAVAARSHPARDRSGAAHDDPAASTARHAIMRRQRAQDVGRALVSLRQRRNGTEQRQRKDESAERAARHHLRKLDVVLALICDLHSQIPCLPSLRIVL</sequence>
<comment type="caution">
    <text evidence="2">The sequence shown here is derived from an EMBL/GenBank/DDBJ whole genome shotgun (WGS) entry which is preliminary data.</text>
</comment>
<protein>
    <submittedName>
        <fullName evidence="2">Uncharacterized protein</fullName>
    </submittedName>
</protein>
<evidence type="ECO:0000313" key="3">
    <source>
        <dbReference type="Proteomes" id="UP001596053"/>
    </source>
</evidence>
<organism evidence="2 3">
    <name type="scientific">Bosea eneae</name>
    <dbReference type="NCBI Taxonomy" id="151454"/>
    <lineage>
        <taxon>Bacteria</taxon>
        <taxon>Pseudomonadati</taxon>
        <taxon>Pseudomonadota</taxon>
        <taxon>Alphaproteobacteria</taxon>
        <taxon>Hyphomicrobiales</taxon>
        <taxon>Boseaceae</taxon>
        <taxon>Bosea</taxon>
    </lineage>
</organism>
<feature type="compositionally biased region" description="Basic and acidic residues" evidence="1">
    <location>
        <begin position="54"/>
        <end position="66"/>
    </location>
</feature>
<dbReference type="RefSeq" id="WP_377799566.1">
    <property type="nucleotide sequence ID" value="NZ_JBHSLW010000026.1"/>
</dbReference>
<feature type="region of interest" description="Disordered" evidence="1">
    <location>
        <begin position="51"/>
        <end position="112"/>
    </location>
</feature>
<dbReference type="EMBL" id="JBHSLW010000026">
    <property type="protein sequence ID" value="MFC5421165.1"/>
    <property type="molecule type" value="Genomic_DNA"/>
</dbReference>
<reference evidence="3" key="1">
    <citation type="journal article" date="2019" name="Int. J. Syst. Evol. Microbiol.">
        <title>The Global Catalogue of Microorganisms (GCM) 10K type strain sequencing project: providing services to taxonomists for standard genome sequencing and annotation.</title>
        <authorList>
            <consortium name="The Broad Institute Genomics Platform"/>
            <consortium name="The Broad Institute Genome Sequencing Center for Infectious Disease"/>
            <person name="Wu L."/>
            <person name="Ma J."/>
        </authorList>
    </citation>
    <scope>NUCLEOTIDE SEQUENCE [LARGE SCALE GENOMIC DNA]</scope>
    <source>
        <strain evidence="3">NCAIM B.01391</strain>
    </source>
</reference>
<evidence type="ECO:0000256" key="1">
    <source>
        <dbReference type="SAM" id="MobiDB-lite"/>
    </source>
</evidence>